<evidence type="ECO:0000313" key="1">
    <source>
        <dbReference type="EMBL" id="MFC6998099.1"/>
    </source>
</evidence>
<sequence>MSVSPKYKPNKEVKLIEFISGHYHHDFDPSIVKPGISVTIAVFVDLLDFHGGTIYDLSGCAYSFWIEVTEVRSNLLIGEVKEPTDLFKIGSIFKFRPENIGSVKGGLQWNIDNLFVVVSARIGLLREKVGYFLYADIGRTMCYSRVFFSVSQMHELKEDIYVMKIPLSKLVSIDPIVANYLEVLPLNGMIRTEDNSFIEYTSEERDLDLYPIDYVLPEDKYYDEDDDNDPY</sequence>
<keyword evidence="2" id="KW-1185">Reference proteome</keyword>
<dbReference type="RefSeq" id="WP_066621639.1">
    <property type="nucleotide sequence ID" value="NZ_JBHSYQ010000004.1"/>
</dbReference>
<dbReference type="Proteomes" id="UP001596405">
    <property type="component" value="Unassembled WGS sequence"/>
</dbReference>
<comment type="caution">
    <text evidence="1">The sequence shown here is derived from an EMBL/GenBank/DDBJ whole genome shotgun (WGS) entry which is preliminary data.</text>
</comment>
<organism evidence="1 2">
    <name type="scientific">Rufibacter roseus</name>
    <dbReference type="NCBI Taxonomy" id="1567108"/>
    <lineage>
        <taxon>Bacteria</taxon>
        <taxon>Pseudomonadati</taxon>
        <taxon>Bacteroidota</taxon>
        <taxon>Cytophagia</taxon>
        <taxon>Cytophagales</taxon>
        <taxon>Hymenobacteraceae</taxon>
        <taxon>Rufibacter</taxon>
    </lineage>
</organism>
<gene>
    <name evidence="1" type="ORF">ACFQHR_10715</name>
</gene>
<protein>
    <recommendedName>
        <fullName evidence="3">DUF432 domain-containing protein</fullName>
    </recommendedName>
</protein>
<evidence type="ECO:0008006" key="3">
    <source>
        <dbReference type="Google" id="ProtNLM"/>
    </source>
</evidence>
<proteinExistence type="predicted"/>
<dbReference type="EMBL" id="JBHSYQ010000004">
    <property type="protein sequence ID" value="MFC6998099.1"/>
    <property type="molecule type" value="Genomic_DNA"/>
</dbReference>
<name>A0ABW2DN49_9BACT</name>
<evidence type="ECO:0000313" key="2">
    <source>
        <dbReference type="Proteomes" id="UP001596405"/>
    </source>
</evidence>
<accession>A0ABW2DN49</accession>
<reference evidence="2" key="1">
    <citation type="journal article" date="2019" name="Int. J. Syst. Evol. Microbiol.">
        <title>The Global Catalogue of Microorganisms (GCM) 10K type strain sequencing project: providing services to taxonomists for standard genome sequencing and annotation.</title>
        <authorList>
            <consortium name="The Broad Institute Genomics Platform"/>
            <consortium name="The Broad Institute Genome Sequencing Center for Infectious Disease"/>
            <person name="Wu L."/>
            <person name="Ma J."/>
        </authorList>
    </citation>
    <scope>NUCLEOTIDE SEQUENCE [LARGE SCALE GENOMIC DNA]</scope>
    <source>
        <strain evidence="2">CGMCC 4.7393</strain>
    </source>
</reference>